<dbReference type="AlphaFoldDB" id="A0A7J7SJB7"/>
<evidence type="ECO:0000313" key="1">
    <source>
        <dbReference type="EMBL" id="KAF6288394.1"/>
    </source>
</evidence>
<accession>A0A7J7SJB7</accession>
<evidence type="ECO:0000313" key="2">
    <source>
        <dbReference type="Proteomes" id="UP000585614"/>
    </source>
</evidence>
<comment type="caution">
    <text evidence="1">The sequence shown here is derived from an EMBL/GenBank/DDBJ whole genome shotgun (WGS) entry which is preliminary data.</text>
</comment>
<sequence>MNVTFPSVFQDRVMTGISDTGGCDCGLHVGGVAAPGPRAEGPVPGCDVGDVQQPGVSSVSSQQARHTLQVGMWGRTVDNRRQNPQLDLSRCITFKDCHHFSFIFSDLLHWTRDFTDLFHFSYSYKWGSCPLLYPESFP</sequence>
<reference evidence="1 2" key="1">
    <citation type="journal article" date="2020" name="Nature">
        <title>Six reference-quality genomes reveal evolution of bat adaptations.</title>
        <authorList>
            <person name="Jebb D."/>
            <person name="Huang Z."/>
            <person name="Pippel M."/>
            <person name="Hughes G.M."/>
            <person name="Lavrichenko K."/>
            <person name="Devanna P."/>
            <person name="Winkler S."/>
            <person name="Jermiin L.S."/>
            <person name="Skirmuntt E.C."/>
            <person name="Katzourakis A."/>
            <person name="Burkitt-Gray L."/>
            <person name="Ray D.A."/>
            <person name="Sullivan K.A.M."/>
            <person name="Roscito J.G."/>
            <person name="Kirilenko B.M."/>
            <person name="Davalos L.M."/>
            <person name="Corthals A.P."/>
            <person name="Power M.L."/>
            <person name="Jones G."/>
            <person name="Ransome R.D."/>
            <person name="Dechmann D.K.N."/>
            <person name="Locatelli A.G."/>
            <person name="Puechmaille S.J."/>
            <person name="Fedrigo O."/>
            <person name="Jarvis E.D."/>
            <person name="Hiller M."/>
            <person name="Vernes S.C."/>
            <person name="Myers E.W."/>
            <person name="Teeling E.C."/>
        </authorList>
    </citation>
    <scope>NUCLEOTIDE SEQUENCE [LARGE SCALE GENOMIC DNA]</scope>
    <source>
        <strain evidence="1">MRhiFer1</strain>
        <tissue evidence="1">Lung</tissue>
    </source>
</reference>
<protein>
    <submittedName>
        <fullName evidence="1">Uncharacterized protein</fullName>
    </submittedName>
</protein>
<organism evidence="1 2">
    <name type="scientific">Rhinolophus ferrumequinum</name>
    <name type="common">Greater horseshoe bat</name>
    <dbReference type="NCBI Taxonomy" id="59479"/>
    <lineage>
        <taxon>Eukaryota</taxon>
        <taxon>Metazoa</taxon>
        <taxon>Chordata</taxon>
        <taxon>Craniata</taxon>
        <taxon>Vertebrata</taxon>
        <taxon>Euteleostomi</taxon>
        <taxon>Mammalia</taxon>
        <taxon>Eutheria</taxon>
        <taxon>Laurasiatheria</taxon>
        <taxon>Chiroptera</taxon>
        <taxon>Yinpterochiroptera</taxon>
        <taxon>Rhinolophoidea</taxon>
        <taxon>Rhinolophidae</taxon>
        <taxon>Rhinolophinae</taxon>
        <taxon>Rhinolophus</taxon>
    </lineage>
</organism>
<name>A0A7J7SJB7_RHIFE</name>
<gene>
    <name evidence="1" type="ORF">mRhiFer1_009128</name>
</gene>
<dbReference type="EMBL" id="JACAGC010000022">
    <property type="protein sequence ID" value="KAF6288394.1"/>
    <property type="molecule type" value="Genomic_DNA"/>
</dbReference>
<proteinExistence type="predicted"/>
<dbReference type="Proteomes" id="UP000585614">
    <property type="component" value="Unassembled WGS sequence"/>
</dbReference>